<protein>
    <submittedName>
        <fullName evidence="1">YjcQ family protein</fullName>
    </submittedName>
</protein>
<name>A0ABW5F6K9_9BACL</name>
<accession>A0ABW5F6K9</accession>
<keyword evidence="2" id="KW-1185">Reference proteome</keyword>
<dbReference type="InterPro" id="IPR036388">
    <property type="entry name" value="WH-like_DNA-bd_sf"/>
</dbReference>
<proteinExistence type="predicted"/>
<evidence type="ECO:0000313" key="2">
    <source>
        <dbReference type="Proteomes" id="UP001597448"/>
    </source>
</evidence>
<dbReference type="Pfam" id="PF09639">
    <property type="entry name" value="YjcQ"/>
    <property type="match status" value="1"/>
</dbReference>
<sequence>MMEEKEKIYAILKRIESDQPVNQEVMELEAEAFADIMEELTDSRMVENIKISRSGSGAVTVTTAGIKLTRRGLDFILLKESGRI</sequence>
<dbReference type="Proteomes" id="UP001597448">
    <property type="component" value="Unassembled WGS sequence"/>
</dbReference>
<dbReference type="RefSeq" id="WP_209986028.1">
    <property type="nucleotide sequence ID" value="NZ_JBHSVQ010000001.1"/>
</dbReference>
<gene>
    <name evidence="1" type="ORF">ACFSX3_11720</name>
</gene>
<comment type="caution">
    <text evidence="1">The sequence shown here is derived from an EMBL/GenBank/DDBJ whole genome shotgun (WGS) entry which is preliminary data.</text>
</comment>
<reference evidence="2" key="1">
    <citation type="journal article" date="2019" name="Int. J. Syst. Evol. Microbiol.">
        <title>The Global Catalogue of Microorganisms (GCM) 10K type strain sequencing project: providing services to taxonomists for standard genome sequencing and annotation.</title>
        <authorList>
            <consortium name="The Broad Institute Genomics Platform"/>
            <consortium name="The Broad Institute Genome Sequencing Center for Infectious Disease"/>
            <person name="Wu L."/>
            <person name="Ma J."/>
        </authorList>
    </citation>
    <scope>NUCLEOTIDE SEQUENCE [LARGE SCALE GENOMIC DNA]</scope>
    <source>
        <strain evidence="2">CCM 8725</strain>
    </source>
</reference>
<dbReference type="EMBL" id="JBHUKY010000021">
    <property type="protein sequence ID" value="MFD2410544.1"/>
    <property type="molecule type" value="Genomic_DNA"/>
</dbReference>
<evidence type="ECO:0000313" key="1">
    <source>
        <dbReference type="EMBL" id="MFD2410544.1"/>
    </source>
</evidence>
<dbReference type="InterPro" id="IPR018597">
    <property type="entry name" value="Phage_Tuc2009_YjcQ"/>
</dbReference>
<organism evidence="1 2">
    <name type="scientific">Paenibacillus rhizoplanae</name>
    <dbReference type="NCBI Taxonomy" id="1917181"/>
    <lineage>
        <taxon>Bacteria</taxon>
        <taxon>Bacillati</taxon>
        <taxon>Bacillota</taxon>
        <taxon>Bacilli</taxon>
        <taxon>Bacillales</taxon>
        <taxon>Paenibacillaceae</taxon>
        <taxon>Paenibacillus</taxon>
    </lineage>
</organism>
<dbReference type="Gene3D" id="1.10.10.10">
    <property type="entry name" value="Winged helix-like DNA-binding domain superfamily/Winged helix DNA-binding domain"/>
    <property type="match status" value="1"/>
</dbReference>